<dbReference type="GeneID" id="103589591"/>
<evidence type="ECO:0000256" key="2">
    <source>
        <dbReference type="SAM" id="Phobius"/>
    </source>
</evidence>
<evidence type="ECO:0000313" key="4">
    <source>
        <dbReference type="RefSeq" id="XP_008569831.1"/>
    </source>
</evidence>
<keyword evidence="3" id="KW-1185">Reference proteome</keyword>
<feature type="region of interest" description="Disordered" evidence="1">
    <location>
        <begin position="63"/>
        <end position="102"/>
    </location>
</feature>
<evidence type="ECO:0000313" key="3">
    <source>
        <dbReference type="Proteomes" id="UP000694923"/>
    </source>
</evidence>
<protein>
    <submittedName>
        <fullName evidence="4">Uncharacterized protein LOC103589591</fullName>
    </submittedName>
</protein>
<reference evidence="4" key="1">
    <citation type="submission" date="2025-08" db="UniProtKB">
        <authorList>
            <consortium name="RefSeq"/>
        </authorList>
    </citation>
    <scope>IDENTIFICATION</scope>
</reference>
<proteinExistence type="predicted"/>
<keyword evidence="2" id="KW-0472">Membrane</keyword>
<feature type="transmembrane region" description="Helical" evidence="2">
    <location>
        <begin position="202"/>
        <end position="226"/>
    </location>
</feature>
<gene>
    <name evidence="4" type="primary">LOC103589591</name>
</gene>
<keyword evidence="2" id="KW-1133">Transmembrane helix</keyword>
<accession>A0ABM0QN90</accession>
<dbReference type="RefSeq" id="XP_008569831.1">
    <property type="nucleotide sequence ID" value="XM_008571609.1"/>
</dbReference>
<dbReference type="Proteomes" id="UP000694923">
    <property type="component" value="Unplaced"/>
</dbReference>
<organism evidence="3 4">
    <name type="scientific">Galeopterus variegatus</name>
    <name type="common">Malayan flying lemur</name>
    <name type="synonym">Cynocephalus variegatus</name>
    <dbReference type="NCBI Taxonomy" id="482537"/>
    <lineage>
        <taxon>Eukaryota</taxon>
        <taxon>Metazoa</taxon>
        <taxon>Chordata</taxon>
        <taxon>Craniata</taxon>
        <taxon>Vertebrata</taxon>
        <taxon>Euteleostomi</taxon>
        <taxon>Mammalia</taxon>
        <taxon>Eutheria</taxon>
        <taxon>Euarchontoglires</taxon>
        <taxon>Dermoptera</taxon>
        <taxon>Cynocephalidae</taxon>
        <taxon>Galeopterus</taxon>
    </lineage>
</organism>
<keyword evidence="2" id="KW-0812">Transmembrane</keyword>
<sequence>MSPFLPQPTRQGQQSSFSLLRAVWNSKEGWEKRGGWRKQAGSEAPVNPATLKMAARLWRGPSEAVPAHAQRRVPARDTRWRQRRWGGRGGGGKTGGRAERVAASPRVRSGQLLMQGIPWAPVHSTADQFTHLCRAFLQASPTSVGPCDVGVHPAGEENPLMLALQTPKGERKGGPHSALKLWAQPPQHWEFLFPREPRQLGFFLPWLMVPNFFVSKVLFCCIYVLLPLSFYLSNCINEVTIHFSLSKLTKTSMTECTIKSNVPRIPMMLSTAN</sequence>
<name>A0ABM0QN90_GALVR</name>
<evidence type="ECO:0000256" key="1">
    <source>
        <dbReference type="SAM" id="MobiDB-lite"/>
    </source>
</evidence>